<keyword evidence="2" id="KW-0274">FAD</keyword>
<name>A0A857KJX0_9ACTN</name>
<dbReference type="InterPro" id="IPR036250">
    <property type="entry name" value="AcylCo_DH-like_C"/>
</dbReference>
<dbReference type="GO" id="GO:0003995">
    <property type="term" value="F:acyl-CoA dehydrogenase activity"/>
    <property type="evidence" value="ECO:0007669"/>
    <property type="project" value="TreeGrafter"/>
</dbReference>
<proteinExistence type="predicted"/>
<sequence length="306" mass="31664">MDARLTSEQAQLRDAAAKLATDLGPESVAALDSAQRRSRLDAAVTGSGWRTLRSDGASGVEVAVVAEELARGLVDTPFLGPILADDLLRHASASEAGGTGEGATVAIGDIAIDARGSERVVSLDGTTVLLGTPGDAAVCADLTRESARVGSAGESVGTVSDADARRWYALALTTTAADLLGAARGAHALACDYAKIREQYGKTIGSYQAVAHLLAEGLALIEGMVSIVRHAAWAVDELDPEDAVRAAQMAKVYAARSALTVCENSIQVHGGIGNTWECLAHLYLRRVLVATETFPVTLKEISSGLS</sequence>
<dbReference type="PANTHER" id="PTHR43884:SF20">
    <property type="entry name" value="ACYL-COA DEHYDROGENASE FADE28"/>
    <property type="match status" value="1"/>
</dbReference>
<organism evidence="4">
    <name type="scientific">Gordonia amarae</name>
    <dbReference type="NCBI Taxonomy" id="36821"/>
    <lineage>
        <taxon>Bacteria</taxon>
        <taxon>Bacillati</taxon>
        <taxon>Actinomycetota</taxon>
        <taxon>Actinomycetes</taxon>
        <taxon>Mycobacteriales</taxon>
        <taxon>Gordoniaceae</taxon>
        <taxon>Gordonia</taxon>
    </lineage>
</organism>
<evidence type="ECO:0000256" key="1">
    <source>
        <dbReference type="ARBA" id="ARBA00022630"/>
    </source>
</evidence>
<dbReference type="PANTHER" id="PTHR43884">
    <property type="entry name" value="ACYL-COA DEHYDROGENASE"/>
    <property type="match status" value="1"/>
</dbReference>
<dbReference type="Gene3D" id="1.20.140.10">
    <property type="entry name" value="Butyryl-CoA Dehydrogenase, subunit A, domain 3"/>
    <property type="match status" value="1"/>
</dbReference>
<gene>
    <name evidence="4" type="ORF">GII30_04990</name>
</gene>
<protein>
    <submittedName>
        <fullName evidence="4">Acyl-CoA dehydrogenase</fullName>
    </submittedName>
</protein>
<dbReference type="SUPFAM" id="SSF47203">
    <property type="entry name" value="Acyl-CoA dehydrogenase C-terminal domain-like"/>
    <property type="match status" value="1"/>
</dbReference>
<keyword evidence="1" id="KW-0285">Flavoprotein</keyword>
<evidence type="ECO:0000256" key="3">
    <source>
        <dbReference type="ARBA" id="ARBA00023002"/>
    </source>
</evidence>
<dbReference type="RefSeq" id="WP_005191186.1">
    <property type="nucleotide sequence ID" value="NZ_CP045804.1"/>
</dbReference>
<dbReference type="InterPro" id="IPR009075">
    <property type="entry name" value="AcylCo_DH/oxidase_C"/>
</dbReference>
<evidence type="ECO:0000256" key="2">
    <source>
        <dbReference type="ARBA" id="ARBA00022827"/>
    </source>
</evidence>
<evidence type="ECO:0000313" key="4">
    <source>
        <dbReference type="EMBL" id="QHN38622.1"/>
    </source>
</evidence>
<keyword evidence="3" id="KW-0560">Oxidoreductase</keyword>
<accession>A0A857KJX0</accession>
<dbReference type="EMBL" id="CP045810">
    <property type="protein sequence ID" value="QHN38622.1"/>
    <property type="molecule type" value="Genomic_DNA"/>
</dbReference>
<reference evidence="4" key="1">
    <citation type="journal article" date="2021" name="Nat. Microbiol.">
        <title>Cocultivation of an ultrasmall environmental parasitic bacterium with lytic ability against bacteria associated with wastewater foams.</title>
        <authorList>
            <person name="Batinovic S."/>
            <person name="Rose J.J.A."/>
            <person name="Ratcliffe J."/>
            <person name="Seviour R.J."/>
            <person name="Petrovski S."/>
        </authorList>
    </citation>
    <scope>NUCLEOTIDE SEQUENCE</scope>
    <source>
        <strain evidence="4">CON44</strain>
    </source>
</reference>
<dbReference type="AlphaFoldDB" id="A0A857KJX0"/>
<dbReference type="Pfam" id="PF00441">
    <property type="entry name" value="Acyl-CoA_dh_1"/>
    <property type="match status" value="1"/>
</dbReference>